<dbReference type="OrthoDB" id="5232980at2759"/>
<proteinExistence type="predicted"/>
<evidence type="ECO:0000313" key="2">
    <source>
        <dbReference type="Proteomes" id="UP000248349"/>
    </source>
</evidence>
<keyword evidence="2" id="KW-1185">Reference proteome</keyword>
<feature type="non-terminal residue" evidence="1">
    <location>
        <position position="1"/>
    </location>
</feature>
<gene>
    <name evidence="1" type="ORF">BP01DRAFT_266708</name>
</gene>
<dbReference type="RefSeq" id="XP_025429022.1">
    <property type="nucleotide sequence ID" value="XM_025571352.1"/>
</dbReference>
<dbReference type="Proteomes" id="UP000248349">
    <property type="component" value="Unassembled WGS sequence"/>
</dbReference>
<reference evidence="1 2" key="1">
    <citation type="submission" date="2016-12" db="EMBL/GenBank/DDBJ databases">
        <title>The genomes of Aspergillus section Nigri reveals drivers in fungal speciation.</title>
        <authorList>
            <consortium name="DOE Joint Genome Institute"/>
            <person name="Vesth T.C."/>
            <person name="Nybo J."/>
            <person name="Theobald S."/>
            <person name="Brandl J."/>
            <person name="Frisvad J.C."/>
            <person name="Nielsen K.F."/>
            <person name="Lyhne E.K."/>
            <person name="Kogle M.E."/>
            <person name="Kuo A."/>
            <person name="Riley R."/>
            <person name="Clum A."/>
            <person name="Nolan M."/>
            <person name="Lipzen A."/>
            <person name="Salamov A."/>
            <person name="Henrissat B."/>
            <person name="Wiebenga A."/>
            <person name="De Vries R.P."/>
            <person name="Grigoriev I.V."/>
            <person name="Mortensen U.H."/>
            <person name="Andersen M.R."/>
            <person name="Baker S.E."/>
        </authorList>
    </citation>
    <scope>NUCLEOTIDE SEQUENCE [LARGE SCALE GENOMIC DNA]</scope>
    <source>
        <strain evidence="1 2">JOP 1030-1</strain>
    </source>
</reference>
<dbReference type="STRING" id="1450539.A0A318ZH82"/>
<dbReference type="GeneID" id="37072580"/>
<dbReference type="AlphaFoldDB" id="A0A318ZH82"/>
<organism evidence="1 2">
    <name type="scientific">Aspergillus saccharolyticus JOP 1030-1</name>
    <dbReference type="NCBI Taxonomy" id="1450539"/>
    <lineage>
        <taxon>Eukaryota</taxon>
        <taxon>Fungi</taxon>
        <taxon>Dikarya</taxon>
        <taxon>Ascomycota</taxon>
        <taxon>Pezizomycotina</taxon>
        <taxon>Eurotiomycetes</taxon>
        <taxon>Eurotiomycetidae</taxon>
        <taxon>Eurotiales</taxon>
        <taxon>Aspergillaceae</taxon>
        <taxon>Aspergillus</taxon>
        <taxon>Aspergillus subgen. Circumdati</taxon>
    </lineage>
</organism>
<accession>A0A318ZH82</accession>
<sequence length="181" mass="20990">YVTVTEALQIFDQFHSRWIRNGQVLWSGIPFDKAQAWAEKNNLQTLTTAMGPLMDKTNPECPRMRKTKNQWSRYIHGASAIFAWHIARFETVILLSRPPPQRLHPTGLSNYQSIEEPIIQGLLGHCAVQMIINIHPTVPGGERCPYEIWPDDKSFKWIKQFGMKYTSKRWRSIGESKDKLP</sequence>
<evidence type="ECO:0000313" key="1">
    <source>
        <dbReference type="EMBL" id="PYH43040.1"/>
    </source>
</evidence>
<dbReference type="EMBL" id="KZ821247">
    <property type="protein sequence ID" value="PYH43040.1"/>
    <property type="molecule type" value="Genomic_DNA"/>
</dbReference>
<feature type="non-terminal residue" evidence="1">
    <location>
        <position position="181"/>
    </location>
</feature>
<protein>
    <submittedName>
        <fullName evidence="1">Uncharacterized protein</fullName>
    </submittedName>
</protein>
<name>A0A318ZH82_9EURO</name>